<dbReference type="SUPFAM" id="SSF52980">
    <property type="entry name" value="Restriction endonuclease-like"/>
    <property type="match status" value="1"/>
</dbReference>
<dbReference type="Pfam" id="PF04480">
    <property type="entry name" value="DUF559"/>
    <property type="match status" value="1"/>
</dbReference>
<accession>A0A285UY95</accession>
<evidence type="ECO:0000313" key="2">
    <source>
        <dbReference type="EMBL" id="SOC46865.1"/>
    </source>
</evidence>
<dbReference type="EMBL" id="OBQI01000001">
    <property type="protein sequence ID" value="SOC46865.1"/>
    <property type="molecule type" value="Genomic_DNA"/>
</dbReference>
<dbReference type="InterPro" id="IPR011335">
    <property type="entry name" value="Restrct_endonuc-II-like"/>
</dbReference>
<proteinExistence type="predicted"/>
<gene>
    <name evidence="2" type="ORF">SAMN05660748_0495</name>
</gene>
<evidence type="ECO:0000313" key="3">
    <source>
        <dbReference type="Proteomes" id="UP000219435"/>
    </source>
</evidence>
<dbReference type="Proteomes" id="UP000219435">
    <property type="component" value="Unassembled WGS sequence"/>
</dbReference>
<organism evidence="2 3">
    <name type="scientific">Blastococcus aggregatus</name>
    <dbReference type="NCBI Taxonomy" id="38502"/>
    <lineage>
        <taxon>Bacteria</taxon>
        <taxon>Bacillati</taxon>
        <taxon>Actinomycetota</taxon>
        <taxon>Actinomycetes</taxon>
        <taxon>Geodermatophilales</taxon>
        <taxon>Geodermatophilaceae</taxon>
        <taxon>Blastococcus</taxon>
    </lineage>
</organism>
<protein>
    <recommendedName>
        <fullName evidence="1">DUF559 domain-containing protein</fullName>
    </recommendedName>
</protein>
<name>A0A285UY95_9ACTN</name>
<reference evidence="3" key="1">
    <citation type="submission" date="2017-08" db="EMBL/GenBank/DDBJ databases">
        <authorList>
            <person name="Varghese N."/>
            <person name="Submissions S."/>
        </authorList>
    </citation>
    <scope>NUCLEOTIDE SEQUENCE [LARGE SCALE GENOMIC DNA]</scope>
    <source>
        <strain evidence="3">DSM 4725</strain>
    </source>
</reference>
<feature type="domain" description="DUF559" evidence="1">
    <location>
        <begin position="200"/>
        <end position="264"/>
    </location>
</feature>
<dbReference type="Gene3D" id="3.40.960.10">
    <property type="entry name" value="VSR Endonuclease"/>
    <property type="match status" value="1"/>
</dbReference>
<sequence>MTPRQLTSGLYRRLLHNVYADPGLEADHRLHAVAASLVMPSAAVLGGRSAAAWWGAPFASPADAVVVLVPEGSSWRGPRGIRAHRTPLAPSDIVSIDGTRVTGPLRTAWDVATLETVPDAVAMLDAMVRTGHLDLPTAVADLAQSHGRWRASRVEKVLPLVDGRSQSPPESWVRVACVRAGLPVPTPQFVVVEGGEFLGVVDLAWQEARVIVEYEGAYHFDGLQIVKDDARYARLVAAGWRVIRLGAADLRDMEAVVRRIREALRSTAPTV</sequence>
<dbReference type="AlphaFoldDB" id="A0A285UY95"/>
<evidence type="ECO:0000259" key="1">
    <source>
        <dbReference type="Pfam" id="PF04480"/>
    </source>
</evidence>
<keyword evidence="3" id="KW-1185">Reference proteome</keyword>
<dbReference type="InterPro" id="IPR007569">
    <property type="entry name" value="DUF559"/>
</dbReference>